<sequence>MAGTANDYAAGSPYELKDQIYVVDKEKNDYNTSPHPASSAGSLRIVSDQTHRKLKSRHIQLIGIGGTIGTALYVQIGRGLMNGGPGSLFLAFTIWCTVILAVTLSIAEMVTFLPISSPFIRFAGRFVDDAFGVAAGWNFFVFEAALVPFEIVACNVIIGFWSDVVPTGAIVAIVIFLYAVINMLAVKWYGETEFWAAIGKVLLIIGLLIFTFISMLGGNPQKDRYGFRYWQKPGSFAELYREGDLGRFLGFLQCLIQASFTIAGPDYVSMAAGETENPRKVMPRAFNAVFYRLTTFFVLGSLAVGINVPYDDPTLVGAFREGQMKPGAAASPYVIAMNRLGIEVLPHVVNAGVLASAFSAGNSYVYCASRSLFGLALEGKAPMFLTRCTRQGVPVYCVAVVLMIALLSFLQLSENSAVVLNWFVSLVTASQLINFSVMCFTFLRFYKACQDQGLDRNMLPYKGMLQPYAAWYGLITTFIMTFVGGYTVFLEGSWDVPSFLFSYLMVFIFPTLFVGWKLLKKTKWVKADEADLVTDLAEIEEYHRTYVEKPETNPFNRVLDKLFG</sequence>
<dbReference type="PROSITE" id="PS00218">
    <property type="entry name" value="AMINO_ACID_PERMEASE_1"/>
    <property type="match status" value="1"/>
</dbReference>
<dbReference type="EMBL" id="ML975352">
    <property type="protein sequence ID" value="KAF1831880.1"/>
    <property type="molecule type" value="Genomic_DNA"/>
</dbReference>
<evidence type="ECO:0000256" key="3">
    <source>
        <dbReference type="ARBA" id="ARBA00022692"/>
    </source>
</evidence>
<keyword evidence="5 7" id="KW-1133">Transmembrane helix</keyword>
<protein>
    <recommendedName>
        <fullName evidence="8">Amino acid permease/ SLC12A domain-containing protein</fullName>
    </recommendedName>
</protein>
<feature type="transmembrane region" description="Helical" evidence="7">
    <location>
        <begin position="59"/>
        <end position="76"/>
    </location>
</feature>
<feature type="transmembrane region" description="Helical" evidence="7">
    <location>
        <begin position="88"/>
        <end position="115"/>
    </location>
</feature>
<feature type="transmembrane region" description="Helical" evidence="7">
    <location>
        <begin position="136"/>
        <end position="158"/>
    </location>
</feature>
<keyword evidence="10" id="KW-1185">Reference proteome</keyword>
<feature type="transmembrane region" description="Helical" evidence="7">
    <location>
        <begin position="289"/>
        <end position="310"/>
    </location>
</feature>
<dbReference type="Gene3D" id="1.20.1740.10">
    <property type="entry name" value="Amino acid/polyamine transporter I"/>
    <property type="match status" value="1"/>
</dbReference>
<feature type="transmembrane region" description="Helical" evidence="7">
    <location>
        <begin position="197"/>
        <end position="217"/>
    </location>
</feature>
<reference evidence="9" key="1">
    <citation type="submission" date="2020-01" db="EMBL/GenBank/DDBJ databases">
        <authorList>
            <consortium name="DOE Joint Genome Institute"/>
            <person name="Haridas S."/>
            <person name="Albert R."/>
            <person name="Binder M."/>
            <person name="Bloem J."/>
            <person name="Labutti K."/>
            <person name="Salamov A."/>
            <person name="Andreopoulos B."/>
            <person name="Baker S.E."/>
            <person name="Barry K."/>
            <person name="Bills G."/>
            <person name="Bluhm B.H."/>
            <person name="Cannon C."/>
            <person name="Castanera R."/>
            <person name="Culley D.E."/>
            <person name="Daum C."/>
            <person name="Ezra D."/>
            <person name="Gonzalez J.B."/>
            <person name="Henrissat B."/>
            <person name="Kuo A."/>
            <person name="Liang C."/>
            <person name="Lipzen A."/>
            <person name="Lutzoni F."/>
            <person name="Magnuson J."/>
            <person name="Mondo S."/>
            <person name="Nolan M."/>
            <person name="Ohm R."/>
            <person name="Pangilinan J."/>
            <person name="Park H.-J."/>
            <person name="Ramirez L."/>
            <person name="Alfaro M."/>
            <person name="Sun H."/>
            <person name="Tritt A."/>
            <person name="Yoshinaga Y."/>
            <person name="Zwiers L.-H."/>
            <person name="Turgeon B.G."/>
            <person name="Goodwin S.B."/>
            <person name="Spatafora J.W."/>
            <person name="Crous P.W."/>
            <person name="Grigoriev I.V."/>
        </authorList>
    </citation>
    <scope>NUCLEOTIDE SEQUENCE</scope>
    <source>
        <strain evidence="9">P77</strain>
    </source>
</reference>
<dbReference type="GO" id="GO:0015171">
    <property type="term" value="F:amino acid transmembrane transporter activity"/>
    <property type="evidence" value="ECO:0007669"/>
    <property type="project" value="TreeGrafter"/>
</dbReference>
<evidence type="ECO:0000259" key="8">
    <source>
        <dbReference type="Pfam" id="PF00324"/>
    </source>
</evidence>
<dbReference type="InterPro" id="IPR004840">
    <property type="entry name" value="Amino_acid_permease_CS"/>
</dbReference>
<dbReference type="PANTHER" id="PTHR43341:SF15">
    <property type="entry name" value="GENERAL AMINO ACID PERMEASE AGP2"/>
    <property type="match status" value="1"/>
</dbReference>
<evidence type="ECO:0000256" key="7">
    <source>
        <dbReference type="SAM" id="Phobius"/>
    </source>
</evidence>
<dbReference type="PIRSF" id="PIRSF006060">
    <property type="entry name" value="AA_transporter"/>
    <property type="match status" value="1"/>
</dbReference>
<dbReference type="InterPro" id="IPR004841">
    <property type="entry name" value="AA-permease/SLC12A_dom"/>
</dbReference>
<keyword evidence="2" id="KW-0813">Transport</keyword>
<dbReference type="AlphaFoldDB" id="A0A6A5K681"/>
<proteinExistence type="predicted"/>
<dbReference type="GO" id="GO:0016020">
    <property type="term" value="C:membrane"/>
    <property type="evidence" value="ECO:0007669"/>
    <property type="project" value="UniProtKB-SubCell"/>
</dbReference>
<dbReference type="Proteomes" id="UP000800040">
    <property type="component" value="Unassembled WGS sequence"/>
</dbReference>
<dbReference type="OrthoDB" id="10062876at2759"/>
<dbReference type="PANTHER" id="PTHR43341">
    <property type="entry name" value="AMINO ACID PERMEASE"/>
    <property type="match status" value="1"/>
</dbReference>
<evidence type="ECO:0000313" key="9">
    <source>
        <dbReference type="EMBL" id="KAF1831880.1"/>
    </source>
</evidence>
<accession>A0A6A5K681</accession>
<dbReference type="Pfam" id="PF00324">
    <property type="entry name" value="AA_permease"/>
    <property type="match status" value="1"/>
</dbReference>
<keyword evidence="4" id="KW-0029">Amino-acid transport</keyword>
<name>A0A6A5K681_9PLEO</name>
<feature type="transmembrane region" description="Helical" evidence="7">
    <location>
        <begin position="393"/>
        <end position="410"/>
    </location>
</feature>
<organism evidence="9 10">
    <name type="scientific">Decorospora gaudefroyi</name>
    <dbReference type="NCBI Taxonomy" id="184978"/>
    <lineage>
        <taxon>Eukaryota</taxon>
        <taxon>Fungi</taxon>
        <taxon>Dikarya</taxon>
        <taxon>Ascomycota</taxon>
        <taxon>Pezizomycotina</taxon>
        <taxon>Dothideomycetes</taxon>
        <taxon>Pleosporomycetidae</taxon>
        <taxon>Pleosporales</taxon>
        <taxon>Pleosporineae</taxon>
        <taxon>Pleosporaceae</taxon>
        <taxon>Decorospora</taxon>
    </lineage>
</organism>
<evidence type="ECO:0000256" key="4">
    <source>
        <dbReference type="ARBA" id="ARBA00022970"/>
    </source>
</evidence>
<dbReference type="InterPro" id="IPR050524">
    <property type="entry name" value="APC_YAT"/>
</dbReference>
<feature type="transmembrane region" description="Helical" evidence="7">
    <location>
        <begin position="500"/>
        <end position="519"/>
    </location>
</feature>
<gene>
    <name evidence="9" type="ORF">BDW02DRAFT_30718</name>
</gene>
<evidence type="ECO:0000256" key="1">
    <source>
        <dbReference type="ARBA" id="ARBA00004141"/>
    </source>
</evidence>
<evidence type="ECO:0000256" key="2">
    <source>
        <dbReference type="ARBA" id="ARBA00022448"/>
    </source>
</evidence>
<feature type="transmembrane region" description="Helical" evidence="7">
    <location>
        <begin position="164"/>
        <end position="185"/>
    </location>
</feature>
<keyword evidence="3 7" id="KW-0812">Transmembrane</keyword>
<evidence type="ECO:0000256" key="6">
    <source>
        <dbReference type="ARBA" id="ARBA00023136"/>
    </source>
</evidence>
<evidence type="ECO:0000313" key="10">
    <source>
        <dbReference type="Proteomes" id="UP000800040"/>
    </source>
</evidence>
<feature type="transmembrane region" description="Helical" evidence="7">
    <location>
        <begin position="347"/>
        <end position="367"/>
    </location>
</feature>
<feature type="domain" description="Amino acid permease/ SLC12A" evidence="8">
    <location>
        <begin position="58"/>
        <end position="523"/>
    </location>
</feature>
<keyword evidence="6 7" id="KW-0472">Membrane</keyword>
<feature type="transmembrane region" description="Helical" evidence="7">
    <location>
        <begin position="422"/>
        <end position="446"/>
    </location>
</feature>
<dbReference type="FunFam" id="1.20.1740.10:FF:000006">
    <property type="entry name" value="General amino acid permease"/>
    <property type="match status" value="1"/>
</dbReference>
<feature type="transmembrane region" description="Helical" evidence="7">
    <location>
        <begin position="467"/>
        <end position="488"/>
    </location>
</feature>
<comment type="subcellular location">
    <subcellularLocation>
        <location evidence="1">Membrane</location>
        <topology evidence="1">Multi-pass membrane protein</topology>
    </subcellularLocation>
</comment>
<evidence type="ECO:0000256" key="5">
    <source>
        <dbReference type="ARBA" id="ARBA00022989"/>
    </source>
</evidence>